<feature type="transmembrane region" description="Helical" evidence="10">
    <location>
        <begin position="884"/>
        <end position="902"/>
    </location>
</feature>
<keyword evidence="3 10" id="KW-0813">Transport</keyword>
<evidence type="ECO:0000256" key="5">
    <source>
        <dbReference type="ARBA" id="ARBA00022801"/>
    </source>
</evidence>
<organism evidence="13 14">
    <name type="scientific">Priapulus caudatus</name>
    <name type="common">Priapulid worm</name>
    <dbReference type="NCBI Taxonomy" id="37621"/>
    <lineage>
        <taxon>Eukaryota</taxon>
        <taxon>Metazoa</taxon>
        <taxon>Ecdysozoa</taxon>
        <taxon>Scalidophora</taxon>
        <taxon>Priapulida</taxon>
        <taxon>Priapulimorpha</taxon>
        <taxon>Priapulimorphida</taxon>
        <taxon>Priapulidae</taxon>
        <taxon>Priapulus</taxon>
    </lineage>
</organism>
<dbReference type="Pfam" id="PF24660">
    <property type="entry name" value="PGAP1_3rd"/>
    <property type="match status" value="1"/>
</dbReference>
<evidence type="ECO:0000259" key="12">
    <source>
        <dbReference type="Pfam" id="PF25140"/>
    </source>
</evidence>
<keyword evidence="4 10" id="KW-0812">Transmembrane</keyword>
<keyword evidence="6 10" id="KW-0256">Endoplasmic reticulum</keyword>
<dbReference type="Gene3D" id="3.40.50.1820">
    <property type="entry name" value="alpha/beta hydrolase"/>
    <property type="match status" value="1"/>
</dbReference>
<evidence type="ECO:0000256" key="1">
    <source>
        <dbReference type="ARBA" id="ARBA00004477"/>
    </source>
</evidence>
<keyword evidence="7 10" id="KW-0653">Protein transport</keyword>
<dbReference type="EC" id="3.1.-.-" evidence="10"/>
<dbReference type="Pfam" id="PF07819">
    <property type="entry name" value="PGAP1"/>
    <property type="match status" value="1"/>
</dbReference>
<dbReference type="PANTHER" id="PTHR15495:SF7">
    <property type="entry name" value="GPI INOSITOL-DEACYLASE"/>
    <property type="match status" value="1"/>
</dbReference>
<evidence type="ECO:0000256" key="4">
    <source>
        <dbReference type="ARBA" id="ARBA00022692"/>
    </source>
</evidence>
<dbReference type="InterPro" id="IPR056824">
    <property type="entry name" value="PGAP1_TMD"/>
</dbReference>
<keyword evidence="13" id="KW-1185">Reference proteome</keyword>
<comment type="caution">
    <text evidence="10">Lacks conserved residue(s) required for the propagation of feature annotation.</text>
</comment>
<dbReference type="InterPro" id="IPR012908">
    <property type="entry name" value="PGAP1-ab_dom-like"/>
</dbReference>
<dbReference type="Pfam" id="PF25140">
    <property type="entry name" value="PGAP1_TMD"/>
    <property type="match status" value="1"/>
</dbReference>
<protein>
    <recommendedName>
        <fullName evidence="10">GPI inositol-deacylase</fullName>
        <ecNumber evidence="10">3.1.-.-</ecNumber>
    </recommendedName>
</protein>
<feature type="transmembrane region" description="Helical" evidence="10">
    <location>
        <begin position="709"/>
        <end position="741"/>
    </location>
</feature>
<reference evidence="14" key="1">
    <citation type="submission" date="2025-08" db="UniProtKB">
        <authorList>
            <consortium name="RefSeq"/>
        </authorList>
    </citation>
    <scope>IDENTIFICATION</scope>
</reference>
<dbReference type="GeneID" id="106818044"/>
<evidence type="ECO:0000313" key="13">
    <source>
        <dbReference type="Proteomes" id="UP000695022"/>
    </source>
</evidence>
<feature type="domain" description="GPI inositol-deacylase PGAP1-like alpha/beta" evidence="11">
    <location>
        <begin position="79"/>
        <end position="299"/>
    </location>
</feature>
<dbReference type="SUPFAM" id="SSF53474">
    <property type="entry name" value="alpha/beta-Hydrolases"/>
    <property type="match status" value="1"/>
</dbReference>
<evidence type="ECO:0000256" key="10">
    <source>
        <dbReference type="RuleBase" id="RU365011"/>
    </source>
</evidence>
<dbReference type="InterPro" id="IPR029058">
    <property type="entry name" value="AB_hydrolase_fold"/>
</dbReference>
<evidence type="ECO:0000256" key="8">
    <source>
        <dbReference type="ARBA" id="ARBA00022989"/>
    </source>
</evidence>
<evidence type="ECO:0000313" key="14">
    <source>
        <dbReference type="RefSeq" id="XP_014678245.1"/>
    </source>
</evidence>
<dbReference type="PANTHER" id="PTHR15495">
    <property type="entry name" value="NEGATIVE REGULATOR OF VESICLE FORMATION-RELATED"/>
    <property type="match status" value="1"/>
</dbReference>
<name>A0ABM1F1C4_PRICU</name>
<comment type="subcellular location">
    <subcellularLocation>
        <location evidence="1">Endoplasmic reticulum membrane</location>
        <topology evidence="1">Multi-pass membrane protein</topology>
    </subcellularLocation>
</comment>
<accession>A0ABM1F1C4</accession>
<dbReference type="InterPro" id="IPR039529">
    <property type="entry name" value="PGAP1/BST1"/>
</dbReference>
<keyword evidence="5 10" id="KW-0378">Hydrolase</keyword>
<gene>
    <name evidence="14" type="primary">LOC106818044</name>
</gene>
<feature type="transmembrane region" description="Helical" evidence="10">
    <location>
        <begin position="804"/>
        <end position="824"/>
    </location>
</feature>
<sequence>MAAPIRFIAAILAGLFLWGLYDFAYKLEPNGCDMTYMYERIDYVHVKMAENVANRFPKYNLHLYGEGSYIQKMKRQLKPKGVPVLFIPGNAGSYKQVRSLASVAHRKGNDMGHKWKFNYFTVDFNEELSGLYGGVLKDQTKFVQQCIKHILALYAWKSAPPTSVILVGHSMGGLIPRALFTLPSFNPQHVDVIITIATPHQEPVILLDRFMQKMYQQVNDYWRTNGNSTLSHVAVVSVAGGYRDIMIPDGITTLTGLAADGMAISTVSSAVPKVWVSTDHQCIVWCHQLVMATKRAMFDLIKGPAASKQVTKDSAEKMSILRHHFVSNYGPKHYGGVSEIVDIDQSATLHEENSSAWTFTRSKVGEPRYIEVPLTTMLDTFLVITNQNEDDWIFACMKPKEVNSEEAEHAADKASSKQRCNDATNLSHKTLLLPTREGMWKTIAINTTNLAGYYDTIMIRVGKSDKKVEVWAEQFGHRERRADMEVPSFWTFHKATDVLALSQGQLYYELSLGSLASITQAITVSVQAHDCKDERGKNVTKGEVGVMRFLVPWSAQNEYKHISLDSSHKHGQITLKLQAAPPEGDTRHAQLQMWLHPRCRYSIAMQPEPQQLFGQIVRHYGHLIPVNWMMNLMLILVWQLLTVASDGMCATFEVSHLAFASPHRVLIVGNLISYVLWSIGCDNLNRLGIPMPDKYLEPTRQPGSQLFAIFLYLVAYFLTMVVAMVLSLIIRILAFLMSFIVRRNIPFLGYAAVPLLLAVAFRMCGSLALIVGLVLYAIKVVSARVRMDDTPATRGRFNRRFTILQLWICVTLFNLPSAVVWFKNLSFIQNLESDPAVFHALVLALVFPIEEVIESPTGIKLAGYSSYALAIMVGIYSTQNMYRAPYLASIAMVIASVCSVSMPGDNAQMEKKTN</sequence>
<keyword evidence="8 10" id="KW-1133">Transmembrane helix</keyword>
<evidence type="ECO:0000256" key="2">
    <source>
        <dbReference type="ARBA" id="ARBA00006931"/>
    </source>
</evidence>
<evidence type="ECO:0000256" key="7">
    <source>
        <dbReference type="ARBA" id="ARBA00022927"/>
    </source>
</evidence>
<evidence type="ECO:0000259" key="11">
    <source>
        <dbReference type="Pfam" id="PF07819"/>
    </source>
</evidence>
<evidence type="ECO:0000256" key="6">
    <source>
        <dbReference type="ARBA" id="ARBA00022824"/>
    </source>
</evidence>
<feature type="transmembrane region" description="Helical" evidence="10">
    <location>
        <begin position="747"/>
        <end position="778"/>
    </location>
</feature>
<evidence type="ECO:0000256" key="3">
    <source>
        <dbReference type="ARBA" id="ARBA00022448"/>
    </source>
</evidence>
<comment type="similarity">
    <text evidence="2 10">Belongs to the GPI inositol-deacylase family.</text>
</comment>
<dbReference type="Proteomes" id="UP000695022">
    <property type="component" value="Unplaced"/>
</dbReference>
<proteinExistence type="inferred from homology"/>
<keyword evidence="9 10" id="KW-0472">Membrane</keyword>
<comment type="function">
    <text evidence="10">Involved in inositol deacylation of GPI-anchored proteins which plays important roles in the quality control and ER-associated degradation of GPI-anchored proteins.</text>
</comment>
<evidence type="ECO:0000256" key="9">
    <source>
        <dbReference type="ARBA" id="ARBA00023136"/>
    </source>
</evidence>
<dbReference type="RefSeq" id="XP_014678245.1">
    <property type="nucleotide sequence ID" value="XM_014822759.1"/>
</dbReference>
<feature type="domain" description="GPI inositol-deacylase transmembrane" evidence="12">
    <location>
        <begin position="629"/>
        <end position="899"/>
    </location>
</feature>